<accession>A0AA87Z759</accession>
<comment type="caution">
    <text evidence="2">The sequence shown here is derived from an EMBL/GenBank/DDBJ whole genome shotgun (WGS) entry which is preliminary data.</text>
</comment>
<dbReference type="Proteomes" id="UP001187192">
    <property type="component" value="Unassembled WGS sequence"/>
</dbReference>
<proteinExistence type="predicted"/>
<protein>
    <submittedName>
        <fullName evidence="2">Uncharacterized protein</fullName>
    </submittedName>
</protein>
<feature type="compositionally biased region" description="Basic and acidic residues" evidence="1">
    <location>
        <begin position="20"/>
        <end position="33"/>
    </location>
</feature>
<organism evidence="2 3">
    <name type="scientific">Ficus carica</name>
    <name type="common">Common fig</name>
    <dbReference type="NCBI Taxonomy" id="3494"/>
    <lineage>
        <taxon>Eukaryota</taxon>
        <taxon>Viridiplantae</taxon>
        <taxon>Streptophyta</taxon>
        <taxon>Embryophyta</taxon>
        <taxon>Tracheophyta</taxon>
        <taxon>Spermatophyta</taxon>
        <taxon>Magnoliopsida</taxon>
        <taxon>eudicotyledons</taxon>
        <taxon>Gunneridae</taxon>
        <taxon>Pentapetalae</taxon>
        <taxon>rosids</taxon>
        <taxon>fabids</taxon>
        <taxon>Rosales</taxon>
        <taxon>Moraceae</taxon>
        <taxon>Ficeae</taxon>
        <taxon>Ficus</taxon>
    </lineage>
</organism>
<dbReference type="AlphaFoldDB" id="A0AA87Z759"/>
<evidence type="ECO:0000313" key="3">
    <source>
        <dbReference type="Proteomes" id="UP001187192"/>
    </source>
</evidence>
<name>A0AA87Z759_FICCA</name>
<reference evidence="2" key="1">
    <citation type="submission" date="2023-07" db="EMBL/GenBank/DDBJ databases">
        <title>draft genome sequence of fig (Ficus carica).</title>
        <authorList>
            <person name="Takahashi T."/>
            <person name="Nishimura K."/>
        </authorList>
    </citation>
    <scope>NUCLEOTIDE SEQUENCE</scope>
</reference>
<keyword evidence="3" id="KW-1185">Reference proteome</keyword>
<evidence type="ECO:0000256" key="1">
    <source>
        <dbReference type="SAM" id="MobiDB-lite"/>
    </source>
</evidence>
<dbReference type="EMBL" id="BTGU01005827">
    <property type="protein sequence ID" value="GMN30813.1"/>
    <property type="molecule type" value="Genomic_DNA"/>
</dbReference>
<evidence type="ECO:0000313" key="2">
    <source>
        <dbReference type="EMBL" id="GMN30813.1"/>
    </source>
</evidence>
<feature type="region of interest" description="Disordered" evidence="1">
    <location>
        <begin position="1"/>
        <end position="46"/>
    </location>
</feature>
<gene>
    <name evidence="2" type="ORF">TIFTF001_048044</name>
</gene>
<sequence length="46" mass="5335">MAGCDPKLAENESSHIASTSRDHEDKKERECYQKRKRRGERYVPAA</sequence>